<feature type="domain" description="DUF4214" evidence="1">
    <location>
        <begin position="343"/>
        <end position="408"/>
    </location>
</feature>
<evidence type="ECO:0000313" key="3">
    <source>
        <dbReference type="Proteomes" id="UP000474159"/>
    </source>
</evidence>
<accession>A0A6L3SSU9</accession>
<comment type="caution">
    <text evidence="2">The sequence shown here is derived from an EMBL/GenBank/DDBJ whole genome shotgun (WGS) entry which is preliminary data.</text>
</comment>
<evidence type="ECO:0000259" key="1">
    <source>
        <dbReference type="Pfam" id="PF13946"/>
    </source>
</evidence>
<gene>
    <name evidence="2" type="ORF">F6X53_28245</name>
</gene>
<sequence>MTFAYTIALNDPGQSSQAAALVRSLSVALDTWSNYLGGYGTINIQLNVQPLQTGVLAQAAPGTQVQTGTDGGRVVFQSGAITELLTGADANGIAPDVSITVNSQALTSGQLYLRADPSVSSFIPSRSYDAITVLTHELGHAFGVVGYRNTSTGARADSAESVWDKLVVVEPDGTAVFTGAHAVAAYGAPVPVTTIQNGSQYYHLGSVSGDAASAALMTGLGLPAGTIRGVSDLDLAVLKDLGAPVLGAATTGSQDTGYQINSVYRAVLQRSASLSEQQFWLAQETAGVAPNHVRTAITTSAEADAYVDPIVRLYSVAFGRVPDQGGLNAHVNALQGNSLFSVAANFVKSPEFAQLHGATSVTDTLLQSFYANALGRFGSAGELESWKASGRSVEAILVGFSESPEFQGRSQAKVQAFLDAAAHGAANYTGPLIEPIAVQGIANQTAAWE</sequence>
<protein>
    <submittedName>
        <fullName evidence="2">DUF4214 domain-containing protein</fullName>
    </submittedName>
</protein>
<dbReference type="Pfam" id="PF13946">
    <property type="entry name" value="DUF4214"/>
    <property type="match status" value="1"/>
</dbReference>
<name>A0A6L3SSU9_9HYPH</name>
<organism evidence="2 3">
    <name type="scientific">Methylobacterium soli</name>
    <dbReference type="NCBI Taxonomy" id="553447"/>
    <lineage>
        <taxon>Bacteria</taxon>
        <taxon>Pseudomonadati</taxon>
        <taxon>Pseudomonadota</taxon>
        <taxon>Alphaproteobacteria</taxon>
        <taxon>Hyphomicrobiales</taxon>
        <taxon>Methylobacteriaceae</taxon>
        <taxon>Methylobacterium</taxon>
    </lineage>
</organism>
<dbReference type="AlphaFoldDB" id="A0A6L3SSU9"/>
<dbReference type="Proteomes" id="UP000474159">
    <property type="component" value="Unassembled WGS sequence"/>
</dbReference>
<proteinExistence type="predicted"/>
<reference evidence="2 3" key="1">
    <citation type="submission" date="2019-09" db="EMBL/GenBank/DDBJ databases">
        <title>YIM 48816 draft genome.</title>
        <authorList>
            <person name="Jiang L."/>
        </authorList>
    </citation>
    <scope>NUCLEOTIDE SEQUENCE [LARGE SCALE GENOMIC DNA]</scope>
    <source>
        <strain evidence="2 3">YIM 48816</strain>
    </source>
</reference>
<dbReference type="RefSeq" id="WP_151004661.1">
    <property type="nucleotide sequence ID" value="NZ_BPQY01000044.1"/>
</dbReference>
<keyword evidence="3" id="KW-1185">Reference proteome</keyword>
<evidence type="ECO:0000313" key="2">
    <source>
        <dbReference type="EMBL" id="KAB1072378.1"/>
    </source>
</evidence>
<dbReference type="OrthoDB" id="7975253at2"/>
<dbReference type="InterPro" id="IPR025282">
    <property type="entry name" value="DUF4214"/>
</dbReference>
<dbReference type="EMBL" id="VZZK01000049">
    <property type="protein sequence ID" value="KAB1072378.1"/>
    <property type="molecule type" value="Genomic_DNA"/>
</dbReference>